<comment type="caution">
    <text evidence="3">The sequence shown here is derived from an EMBL/GenBank/DDBJ whole genome shotgun (WGS) entry which is preliminary data.</text>
</comment>
<dbReference type="InterPro" id="IPR018764">
    <property type="entry name" value="RskA_C"/>
</dbReference>
<accession>A0ABV4KFI7</accession>
<evidence type="ECO:0000256" key="1">
    <source>
        <dbReference type="SAM" id="Coils"/>
    </source>
</evidence>
<dbReference type="EMBL" id="JASMRN010000006">
    <property type="protein sequence ID" value="MEZ7515450.1"/>
    <property type="molecule type" value="Genomic_DNA"/>
</dbReference>
<evidence type="ECO:0000259" key="2">
    <source>
        <dbReference type="Pfam" id="PF10099"/>
    </source>
</evidence>
<feature type="domain" description="Anti-sigma K factor RskA C-terminal" evidence="2">
    <location>
        <begin position="97"/>
        <end position="253"/>
    </location>
</feature>
<protein>
    <submittedName>
        <fullName evidence="3">Anti-sigma factor</fullName>
    </submittedName>
</protein>
<dbReference type="PANTHER" id="PTHR37461">
    <property type="entry name" value="ANTI-SIGMA-K FACTOR RSKA"/>
    <property type="match status" value="1"/>
</dbReference>
<name>A0ABV4KFI7_9FLAO</name>
<keyword evidence="1" id="KW-0175">Coiled coil</keyword>
<dbReference type="Pfam" id="PF10099">
    <property type="entry name" value="RskA_C"/>
    <property type="match status" value="1"/>
</dbReference>
<sequence>MENENREYIDSGILEMYVYGLLTEKENEEIANKAKVTPAINEEIIAIEKAIIALSSSFSPFHSVANYEKIKAKLELKHADVIELQPRSNVAQYLGWAAAILLLVGIGYQYNELNVTNNQVALTEVQKTKLEQENKALQLQNATTETNLAVVRDVNNTVVELAGQAAAPQSSAKVYWNKQTEVVYIDAANLPEPPEGMVYQVWALKLSPLTPTSIGLLDNFVANNQHIFAVEKTGDAEAFGITLEPKGGSLTPTMEQLYTLGKV</sequence>
<feature type="coiled-coil region" evidence="1">
    <location>
        <begin position="113"/>
        <end position="147"/>
    </location>
</feature>
<organism evidence="3 4">
    <name type="scientific">Flavobacterium frigidarium</name>
    <dbReference type="NCBI Taxonomy" id="99286"/>
    <lineage>
        <taxon>Bacteria</taxon>
        <taxon>Pseudomonadati</taxon>
        <taxon>Bacteroidota</taxon>
        <taxon>Flavobacteriia</taxon>
        <taxon>Flavobacteriales</taxon>
        <taxon>Flavobacteriaceae</taxon>
        <taxon>Flavobacterium</taxon>
    </lineage>
</organism>
<dbReference type="PANTHER" id="PTHR37461:SF1">
    <property type="entry name" value="ANTI-SIGMA-K FACTOR RSKA"/>
    <property type="match status" value="1"/>
</dbReference>
<keyword evidence="4" id="KW-1185">Reference proteome</keyword>
<proteinExistence type="predicted"/>
<evidence type="ECO:0000313" key="4">
    <source>
        <dbReference type="Proteomes" id="UP001568894"/>
    </source>
</evidence>
<evidence type="ECO:0000313" key="3">
    <source>
        <dbReference type="EMBL" id="MEZ7515450.1"/>
    </source>
</evidence>
<gene>
    <name evidence="3" type="ORF">QO192_09180</name>
</gene>
<reference evidence="3 4" key="1">
    <citation type="submission" date="2023-05" db="EMBL/GenBank/DDBJ databases">
        <title>Adaptations of aquatic viruses from atmosphere-close ecosystems of the Central Arctic Ocean.</title>
        <authorList>
            <person name="Rahlff J."/>
            <person name="Holmfeldt K."/>
        </authorList>
    </citation>
    <scope>NUCLEOTIDE SEQUENCE [LARGE SCALE GENOMIC DNA]</scope>
    <source>
        <strain evidence="3 4">Arc14</strain>
    </source>
</reference>
<dbReference type="Proteomes" id="UP001568894">
    <property type="component" value="Unassembled WGS sequence"/>
</dbReference>
<dbReference type="RefSeq" id="WP_035675395.1">
    <property type="nucleotide sequence ID" value="NZ_JASMRN010000006.1"/>
</dbReference>
<dbReference type="InterPro" id="IPR051474">
    <property type="entry name" value="Anti-sigma-K/W_factor"/>
</dbReference>